<accession>A0A7K3LY21</accession>
<evidence type="ECO:0000313" key="6">
    <source>
        <dbReference type="Proteomes" id="UP000460435"/>
    </source>
</evidence>
<evidence type="ECO:0000256" key="3">
    <source>
        <dbReference type="SAM" id="MobiDB-lite"/>
    </source>
</evidence>
<dbReference type="RefSeq" id="WP_162448566.1">
    <property type="nucleotide sequence ID" value="NZ_WLZY01000001.1"/>
</dbReference>
<keyword evidence="6" id="KW-1185">Reference proteome</keyword>
<keyword evidence="1" id="KW-0238">DNA-binding</keyword>
<dbReference type="SUPFAM" id="SSF100939">
    <property type="entry name" value="SPOC domain-like"/>
    <property type="match status" value="1"/>
</dbReference>
<evidence type="ECO:0000313" key="5">
    <source>
        <dbReference type="EMBL" id="NDL55905.1"/>
    </source>
</evidence>
<evidence type="ECO:0000259" key="4">
    <source>
        <dbReference type="Pfam" id="PF02735"/>
    </source>
</evidence>
<dbReference type="PANTHER" id="PTHR41251">
    <property type="entry name" value="NON-HOMOLOGOUS END JOINING PROTEIN KU"/>
    <property type="match status" value="1"/>
</dbReference>
<sequence length="143" mass="16305">MPSQKPWPSRCRRRGRAQRAELLRPPAHAAWTLAVEDFVELAEIDPIHYQRSYYLAPRGEEHEHAYGLLREAMKEAGLAGIAALVMRNKEYLAAIRARDEVLILSTMYFTGEKHPDSGVKAEGHGYRQGKESKTRTRRNDGYG</sequence>
<dbReference type="EMBL" id="WLZY01000001">
    <property type="protein sequence ID" value="NDL55905.1"/>
    <property type="molecule type" value="Genomic_DNA"/>
</dbReference>
<feature type="domain" description="Ku" evidence="4">
    <location>
        <begin position="31"/>
        <end position="114"/>
    </location>
</feature>
<protein>
    <recommendedName>
        <fullName evidence="4">Ku domain-containing protein</fullName>
    </recommendedName>
</protein>
<organism evidence="5 6">
    <name type="scientific">Phytoactinopolyspora mesophila</name>
    <dbReference type="NCBI Taxonomy" id="2650750"/>
    <lineage>
        <taxon>Bacteria</taxon>
        <taxon>Bacillati</taxon>
        <taxon>Actinomycetota</taxon>
        <taxon>Actinomycetes</taxon>
        <taxon>Jiangellales</taxon>
        <taxon>Jiangellaceae</taxon>
        <taxon>Phytoactinopolyspora</taxon>
    </lineage>
</organism>
<gene>
    <name evidence="5" type="ORF">F7O44_02345</name>
</gene>
<dbReference type="InterPro" id="IPR016194">
    <property type="entry name" value="SPOC-like_C_dom_sf"/>
</dbReference>
<proteinExistence type="predicted"/>
<comment type="caution">
    <text evidence="5">The sequence shown here is derived from an EMBL/GenBank/DDBJ whole genome shotgun (WGS) entry which is preliminary data.</text>
</comment>
<dbReference type="InterPro" id="IPR006164">
    <property type="entry name" value="DNA_bd_Ku70/Ku80"/>
</dbReference>
<dbReference type="Pfam" id="PF02735">
    <property type="entry name" value="Ku"/>
    <property type="match status" value="1"/>
</dbReference>
<dbReference type="PANTHER" id="PTHR41251:SF1">
    <property type="entry name" value="NON-HOMOLOGOUS END JOINING PROTEIN KU"/>
    <property type="match status" value="1"/>
</dbReference>
<dbReference type="AlphaFoldDB" id="A0A7K3LY21"/>
<feature type="region of interest" description="Disordered" evidence="3">
    <location>
        <begin position="114"/>
        <end position="143"/>
    </location>
</feature>
<dbReference type="GO" id="GO:0003690">
    <property type="term" value="F:double-stranded DNA binding"/>
    <property type="evidence" value="ECO:0007669"/>
    <property type="project" value="TreeGrafter"/>
</dbReference>
<evidence type="ECO:0000256" key="2">
    <source>
        <dbReference type="ARBA" id="ARBA00023172"/>
    </source>
</evidence>
<evidence type="ECO:0000256" key="1">
    <source>
        <dbReference type="ARBA" id="ARBA00023125"/>
    </source>
</evidence>
<name>A0A7K3LY21_9ACTN</name>
<reference evidence="5 6" key="1">
    <citation type="submission" date="2019-11" db="EMBL/GenBank/DDBJ databases">
        <authorList>
            <person name="Li X.-J."/>
            <person name="Feng X.-M."/>
        </authorList>
    </citation>
    <scope>NUCLEOTIDE SEQUENCE [LARGE SCALE GENOMIC DNA]</scope>
    <source>
        <strain evidence="5 6">XMNu-373</strain>
    </source>
</reference>
<dbReference type="Proteomes" id="UP000460435">
    <property type="component" value="Unassembled WGS sequence"/>
</dbReference>
<dbReference type="InterPro" id="IPR009187">
    <property type="entry name" value="Prok_Ku"/>
</dbReference>
<dbReference type="GO" id="GO:0006310">
    <property type="term" value="P:DNA recombination"/>
    <property type="evidence" value="ECO:0007669"/>
    <property type="project" value="UniProtKB-KW"/>
</dbReference>
<keyword evidence="2" id="KW-0233">DNA recombination</keyword>
<dbReference type="GO" id="GO:0006303">
    <property type="term" value="P:double-strand break repair via nonhomologous end joining"/>
    <property type="evidence" value="ECO:0007669"/>
    <property type="project" value="InterPro"/>
</dbReference>